<dbReference type="GO" id="GO:0004016">
    <property type="term" value="F:adenylate cyclase activity"/>
    <property type="evidence" value="ECO:0007669"/>
    <property type="project" value="TreeGrafter"/>
</dbReference>
<dbReference type="PANTHER" id="PTHR16305">
    <property type="entry name" value="TESTICULAR SOLUBLE ADENYLYL CYCLASE"/>
    <property type="match status" value="1"/>
</dbReference>
<dbReference type="Gene3D" id="3.30.70.1230">
    <property type="entry name" value="Nucleotide cyclase"/>
    <property type="match status" value="2"/>
</dbReference>
<keyword evidence="2" id="KW-0067">ATP-binding</keyword>
<dbReference type="GO" id="GO:0005737">
    <property type="term" value="C:cytoplasm"/>
    <property type="evidence" value="ECO:0007669"/>
    <property type="project" value="TreeGrafter"/>
</dbReference>
<feature type="region of interest" description="Disordered" evidence="3">
    <location>
        <begin position="814"/>
        <end position="904"/>
    </location>
</feature>
<dbReference type="GO" id="GO:0009190">
    <property type="term" value="P:cyclic nucleotide biosynthetic process"/>
    <property type="evidence" value="ECO:0007669"/>
    <property type="project" value="InterPro"/>
</dbReference>
<comment type="caution">
    <text evidence="5">The sequence shown here is derived from an EMBL/GenBank/DDBJ whole genome shotgun (WGS) entry which is preliminary data.</text>
</comment>
<dbReference type="GO" id="GO:0005524">
    <property type="term" value="F:ATP binding"/>
    <property type="evidence" value="ECO:0007669"/>
    <property type="project" value="UniProtKB-KW"/>
</dbReference>
<name>A0A9P8D115_MORAP</name>
<accession>A0A9P8D115</accession>
<feature type="compositionally biased region" description="Polar residues" evidence="3">
    <location>
        <begin position="858"/>
        <end position="887"/>
    </location>
</feature>
<dbReference type="PANTHER" id="PTHR16305:SF28">
    <property type="entry name" value="GUANYLATE CYCLASE DOMAIN-CONTAINING PROTEIN"/>
    <property type="match status" value="1"/>
</dbReference>
<feature type="compositionally biased region" description="Low complexity" evidence="3">
    <location>
        <begin position="823"/>
        <end position="857"/>
    </location>
</feature>
<dbReference type="SUPFAM" id="SSF52540">
    <property type="entry name" value="P-loop containing nucleoside triphosphate hydrolases"/>
    <property type="match status" value="1"/>
</dbReference>
<evidence type="ECO:0000259" key="4">
    <source>
        <dbReference type="PROSITE" id="PS50125"/>
    </source>
</evidence>
<dbReference type="Proteomes" id="UP000717515">
    <property type="component" value="Unassembled WGS sequence"/>
</dbReference>
<dbReference type="InterPro" id="IPR027417">
    <property type="entry name" value="P-loop_NTPase"/>
</dbReference>
<reference evidence="5" key="1">
    <citation type="submission" date="2021-07" db="EMBL/GenBank/DDBJ databases">
        <title>Draft genome of Mortierella alpina, strain LL118, isolated from an aspen leaf litter sample.</title>
        <authorList>
            <person name="Yang S."/>
            <person name="Vinatzer B.A."/>
        </authorList>
    </citation>
    <scope>NUCLEOTIDE SEQUENCE</scope>
    <source>
        <strain evidence="5">LL118</strain>
    </source>
</reference>
<evidence type="ECO:0000256" key="1">
    <source>
        <dbReference type="ARBA" id="ARBA00022741"/>
    </source>
</evidence>
<evidence type="ECO:0000256" key="3">
    <source>
        <dbReference type="SAM" id="MobiDB-lite"/>
    </source>
</evidence>
<protein>
    <recommendedName>
        <fullName evidence="4">Guanylate cyclase domain-containing protein</fullName>
    </recommendedName>
</protein>
<evidence type="ECO:0000313" key="6">
    <source>
        <dbReference type="Proteomes" id="UP000717515"/>
    </source>
</evidence>
<dbReference type="InterPro" id="IPR001054">
    <property type="entry name" value="A/G_cyclase"/>
</dbReference>
<organism evidence="5 6">
    <name type="scientific">Mortierella alpina</name>
    <name type="common">Oleaginous fungus</name>
    <name type="synonym">Mortierella renispora</name>
    <dbReference type="NCBI Taxonomy" id="64518"/>
    <lineage>
        <taxon>Eukaryota</taxon>
        <taxon>Fungi</taxon>
        <taxon>Fungi incertae sedis</taxon>
        <taxon>Mucoromycota</taxon>
        <taxon>Mortierellomycotina</taxon>
        <taxon>Mortierellomycetes</taxon>
        <taxon>Mortierellales</taxon>
        <taxon>Mortierellaceae</taxon>
        <taxon>Mortierella</taxon>
    </lineage>
</organism>
<dbReference type="EMBL" id="JAIFTL010000151">
    <property type="protein sequence ID" value="KAG9322360.1"/>
    <property type="molecule type" value="Genomic_DNA"/>
</dbReference>
<dbReference type="GO" id="GO:0035556">
    <property type="term" value="P:intracellular signal transduction"/>
    <property type="evidence" value="ECO:0007669"/>
    <property type="project" value="InterPro"/>
</dbReference>
<gene>
    <name evidence="5" type="ORF">KVV02_004207</name>
</gene>
<feature type="domain" description="Guanylate cyclase" evidence="4">
    <location>
        <begin position="42"/>
        <end position="170"/>
    </location>
</feature>
<proteinExistence type="predicted"/>
<evidence type="ECO:0000313" key="5">
    <source>
        <dbReference type="EMBL" id="KAG9322360.1"/>
    </source>
</evidence>
<dbReference type="SUPFAM" id="SSF55073">
    <property type="entry name" value="Nucleotide cyclase"/>
    <property type="match status" value="2"/>
</dbReference>
<sequence length="1852" mass="206949">MAENVCSPSINIAPYMSRFVRSLHSEEDLELEMPFIYTQFGVVLMVDIVGFSQMTSLASKLGHVGAERLSSQIGEYFNLAIRIIENNGGDVVKFLGDALLVVFQADPVSEHFFDDTTSTNATLLDSPNLDDPTAASRRNKVLVRKAIQCGLELLSRLSSYRINLSEEEYSQQQPSPILDDARAGGSSAGHSDDGNGTNFYSLNNHSGSGNHWNGTVSSATGSIGSNSHLLVPITRINSYGNNGNGGNQVYGIACNNSGNGTGARRSSVPTGTISPALSARFSSSNNLDLIGAGGSVGSRKWDDPAPLYSRPGSTTSRQNRAGAFFANAKNLFTPSGIKSDRQGMAAEDISEDSHELQLHLALSAGPISNIIIGDIGRENGLDNLLEQTTGRLEYAVCGEQMADIDDALNMARAGELTITPSAWKYVNSDAYPWFEPRRHCFILKDNKSVHYDDKLLSRVRNDKLLNKSVESNPHYYKYINKSAIHRLILYPDSKYPAQFRNVTILFVSLGDIKAWTPEGLDICQRAIYQIHRTTSEYEGFIQQFAVDDKGATILCAFGLPYPRSHEREAVFAAKSAWVIRRRLLAQQIYGFKISLATGVIFTSMIGNEYRQDPAIVGDTIVIAVRILKFDYATESVVCDDATKEACTSDHDGLCEFELMGDEFVKGKIQPLRIWRLVHFGAKKQTRRPDDIMVDETIGYEPEREKVSELIKSWEREPDRNTIMVSGPRGSGKSMFYQQICHIADTNGYQVCSAASAEVEKNTEYYVSKFLLLGLFDIMRKKEVPYSARAALQGFGCTDEAGRVIKDGEECQEYIPRHTRRRQSTSTSLAHSATGSTIAIESTTASASASAEDVTESTMGTPSADDSYSPMNSQSGPSIRSSVISNSLWDPPSSPVGGQQGETSKRSSTYISKLKALINVALQKMGEGDGMMHMLHDIIAALSSDNSAPIMDDHDDDMLADFIVRMLNYASFFVKIIVMFEDVQWTDKKSLSIIHVIHERCPRVLVVVFSRPQRDYGASIFHHITKHNRHLVISLEGLKHREIELALLKTFEDKGVVKISPKVVELVQEKTKGNPKFVKNMASMLKDFSHVNIVEGELLTTGGQDSKQSPSFKNMEEMLVKQDKKMMILMQYDRISVRFQEFLKIASCLGEQFSLAEINACWRTSTRFPEFLKIAGHPCDQTAVEKINKRWPLEYNGCWTLEVMLGIQEKGKSFPNLISDEDAYKFLAIATDQLTNVQFSENVVMNTIYRFSSESIAKVIYESIPYKERVGYHFSMGKFYEHFLASAQQSDLLPQITRHFLKTDFVKEKIHYLTKLAAFDLKSNMLLDATKSLTELINILDTARGASNAVTQEELAHIYGMKGESLSKRMRIEEAEPALLDSLARYGIHWPKTSQQWRMALFMEKTKFMFHFPSVATPGLQQSGNAKPPKARVDPKTQITLERIIRVLGCLQNVYFWRTEPDAAMLSCLYTLNFSRRLGLSSSEQTVSLGRYGLLYYFKGDKKTCADYLDRAMQANKAGDGTEGMLPSMCAYVEYCEGHPEKAHKQLADAINESKSFGVVSNLATYYRAVTMKCAYRMWEGSFNVHPEDSALLRAMSAVAIQNGDSEGETLFAIPTLANLLLQDRLRDAESWVVLIERFIMPKARLMNALVIHGMLAYYYAKMGSFAKTRIYVELLAERLSEQGIAAHPFPLMSCAFAVMALYEMLDNSISMAGVASEYLYSPRTEIILRPIIHSLTQDPFQAVSQCFVVLAEALRCFIVQEQSRDGFFKLQRGWDRVKERLEGINFVKAYFLARLGRHADQAWEKDDYYTRAYVIFCSMAMDSSGYITDPTPGWQPPHIEGSEATCAIGTPR</sequence>
<dbReference type="PROSITE" id="PS50125">
    <property type="entry name" value="GUANYLATE_CYCLASE_2"/>
    <property type="match status" value="1"/>
</dbReference>
<feature type="region of interest" description="Disordered" evidence="3">
    <location>
        <begin position="167"/>
        <end position="202"/>
    </location>
</feature>
<keyword evidence="1" id="KW-0547">Nucleotide-binding</keyword>
<evidence type="ECO:0000256" key="2">
    <source>
        <dbReference type="ARBA" id="ARBA00022840"/>
    </source>
</evidence>
<dbReference type="InterPro" id="IPR029787">
    <property type="entry name" value="Nucleotide_cyclase"/>
</dbReference>